<protein>
    <submittedName>
        <fullName evidence="3">Uu.00g044740.m01.CDS01</fullName>
    </submittedName>
</protein>
<proteinExistence type="predicted"/>
<dbReference type="Proteomes" id="UP001295740">
    <property type="component" value="Unassembled WGS sequence"/>
</dbReference>
<dbReference type="PANTHER" id="PTHR35569">
    <property type="entry name" value="CYANAMIDE HYDRATASE DDI2-RELATED"/>
    <property type="match status" value="1"/>
</dbReference>
<dbReference type="Pfam" id="PF01966">
    <property type="entry name" value="HD"/>
    <property type="match status" value="1"/>
</dbReference>
<organism evidence="3 4">
    <name type="scientific">Anthostomella pinea</name>
    <dbReference type="NCBI Taxonomy" id="933095"/>
    <lineage>
        <taxon>Eukaryota</taxon>
        <taxon>Fungi</taxon>
        <taxon>Dikarya</taxon>
        <taxon>Ascomycota</taxon>
        <taxon>Pezizomycotina</taxon>
        <taxon>Sordariomycetes</taxon>
        <taxon>Xylariomycetidae</taxon>
        <taxon>Xylariales</taxon>
        <taxon>Xylariaceae</taxon>
        <taxon>Anthostomella</taxon>
    </lineage>
</organism>
<dbReference type="SUPFAM" id="SSF109604">
    <property type="entry name" value="HD-domain/PDEase-like"/>
    <property type="match status" value="1"/>
</dbReference>
<evidence type="ECO:0000313" key="4">
    <source>
        <dbReference type="Proteomes" id="UP001295740"/>
    </source>
</evidence>
<evidence type="ECO:0000259" key="2">
    <source>
        <dbReference type="Pfam" id="PF01966"/>
    </source>
</evidence>
<dbReference type="InterPro" id="IPR003607">
    <property type="entry name" value="HD/PDEase_dom"/>
</dbReference>
<dbReference type="AlphaFoldDB" id="A0AAI8VB20"/>
<dbReference type="CDD" id="cd00077">
    <property type="entry name" value="HDc"/>
    <property type="match status" value="1"/>
</dbReference>
<name>A0AAI8VB20_9PEZI</name>
<feature type="region of interest" description="Disordered" evidence="1">
    <location>
        <begin position="1"/>
        <end position="30"/>
    </location>
</feature>
<sequence length="239" mass="25707">MCPPISGAAAAASAPSSSNRAGTDERALEHIPNDDLSRNVYSYAANNLHPLILAHSLRVYLFAKALAEREHSDWATPDRLPLLFTACICHDMGTCASHDGPQRFEVEGGDAAVSLLTHHGGNVSEQDKHEVWVAIALHTSRGIAERISLLARLVRLAVGMDFKLSAAMPLTTAEEVQRFEGLFPRGEIEKVLGDAVTDQVLGKPDDEGRGVKAPGASWPGDLVRGKAENPDWEGVNKAF</sequence>
<feature type="compositionally biased region" description="Low complexity" evidence="1">
    <location>
        <begin position="1"/>
        <end position="18"/>
    </location>
</feature>
<dbReference type="InterPro" id="IPR006674">
    <property type="entry name" value="HD_domain"/>
</dbReference>
<comment type="caution">
    <text evidence="3">The sequence shown here is derived from an EMBL/GenBank/DDBJ whole genome shotgun (WGS) entry which is preliminary data.</text>
</comment>
<dbReference type="EMBL" id="CAUWAG010000003">
    <property type="protein sequence ID" value="CAJ2501621.1"/>
    <property type="molecule type" value="Genomic_DNA"/>
</dbReference>
<gene>
    <name evidence="3" type="ORF">KHLLAP_LOCUS2089</name>
</gene>
<dbReference type="PANTHER" id="PTHR35569:SF1">
    <property type="entry name" value="CYANAMIDE HYDRATASE DDI2-RELATED"/>
    <property type="match status" value="1"/>
</dbReference>
<feature type="domain" description="HD" evidence="2">
    <location>
        <begin position="53"/>
        <end position="157"/>
    </location>
</feature>
<keyword evidence="4" id="KW-1185">Reference proteome</keyword>
<evidence type="ECO:0000313" key="3">
    <source>
        <dbReference type="EMBL" id="CAJ2501621.1"/>
    </source>
</evidence>
<evidence type="ECO:0000256" key="1">
    <source>
        <dbReference type="SAM" id="MobiDB-lite"/>
    </source>
</evidence>
<feature type="region of interest" description="Disordered" evidence="1">
    <location>
        <begin position="202"/>
        <end position="239"/>
    </location>
</feature>
<reference evidence="3" key="1">
    <citation type="submission" date="2023-10" db="EMBL/GenBank/DDBJ databases">
        <authorList>
            <person name="Hackl T."/>
        </authorList>
    </citation>
    <scope>NUCLEOTIDE SEQUENCE</scope>
</reference>
<dbReference type="Gene3D" id="1.10.3210.10">
    <property type="entry name" value="Hypothetical protein af1432"/>
    <property type="match status" value="1"/>
</dbReference>
<accession>A0AAI8VB20</accession>